<evidence type="ECO:0000313" key="2">
    <source>
        <dbReference type="Proteomes" id="UP001230649"/>
    </source>
</evidence>
<reference evidence="1" key="1">
    <citation type="submission" date="2023-04" db="EMBL/GenBank/DDBJ databases">
        <title>Draft Genome sequencing of Naganishia species isolated from polar environments using Oxford Nanopore Technology.</title>
        <authorList>
            <person name="Leo P."/>
            <person name="Venkateswaran K."/>
        </authorList>
    </citation>
    <scope>NUCLEOTIDE SEQUENCE</scope>
    <source>
        <strain evidence="1">MNA-CCFEE 5262</strain>
    </source>
</reference>
<dbReference type="Proteomes" id="UP001230649">
    <property type="component" value="Unassembled WGS sequence"/>
</dbReference>
<organism evidence="1 2">
    <name type="scientific">Naganishia adeliensis</name>
    <dbReference type="NCBI Taxonomy" id="92952"/>
    <lineage>
        <taxon>Eukaryota</taxon>
        <taxon>Fungi</taxon>
        <taxon>Dikarya</taxon>
        <taxon>Basidiomycota</taxon>
        <taxon>Agaricomycotina</taxon>
        <taxon>Tremellomycetes</taxon>
        <taxon>Filobasidiales</taxon>
        <taxon>Filobasidiaceae</taxon>
        <taxon>Naganishia</taxon>
    </lineage>
</organism>
<name>A0ACC2W796_9TREE</name>
<evidence type="ECO:0000313" key="1">
    <source>
        <dbReference type="EMBL" id="KAJ9106921.1"/>
    </source>
</evidence>
<sequence length="354" mass="36814">MSVISRNPFDLLGDDGSAAPAVKAPVQAKKAAEAPKPAREVPGAKAPQQAGRGRGGYYSRGAPRNVLKTNSAGNDNAEDPESGFEGERRAPGKNTPRGQGEGRGRARAPRAPRAGRGAAANIGDRKPDNRRPGHGHSGHALADSEKRVASGWGADEGKAELAAEVEGAVDASTEAAAPDADAAAPADATEAPAAEKKVEEEEDNTKSYEEYLAEKAKTAAAFGQLEGRQVTGTSDFVGSALKKTHEVEDPFFSGLKASRKCTKEKVTAPKKETSTKKEKIYLEHEGRFAPPSSGERGDRGDRGDRRGGARGGRGGNRGERPSRGAARGGRGGNTQRQAAPLPVDDEKAFPALGA</sequence>
<protein>
    <submittedName>
        <fullName evidence="1">Uncharacterized protein</fullName>
    </submittedName>
</protein>
<dbReference type="EMBL" id="JASBWS010000040">
    <property type="protein sequence ID" value="KAJ9106921.1"/>
    <property type="molecule type" value="Genomic_DNA"/>
</dbReference>
<accession>A0ACC2W796</accession>
<gene>
    <name evidence="1" type="ORF">QFC20_003930</name>
</gene>
<comment type="caution">
    <text evidence="1">The sequence shown here is derived from an EMBL/GenBank/DDBJ whole genome shotgun (WGS) entry which is preliminary data.</text>
</comment>
<proteinExistence type="predicted"/>
<keyword evidence="2" id="KW-1185">Reference proteome</keyword>